<dbReference type="Pfam" id="PF19587">
    <property type="entry name" value="DUF6094"/>
    <property type="match status" value="1"/>
</dbReference>
<dbReference type="InterPro" id="IPR029063">
    <property type="entry name" value="SAM-dependent_MTases_sf"/>
</dbReference>
<evidence type="ECO:0000313" key="3">
    <source>
        <dbReference type="Proteomes" id="UP000823842"/>
    </source>
</evidence>
<name>A0A9D2LW08_9FIRM</name>
<reference evidence="2" key="2">
    <citation type="submission" date="2021-04" db="EMBL/GenBank/DDBJ databases">
        <authorList>
            <person name="Gilroy R."/>
        </authorList>
    </citation>
    <scope>NUCLEOTIDE SEQUENCE</scope>
    <source>
        <strain evidence="2">ChiSjej1B19-5720</strain>
    </source>
</reference>
<reference evidence="2" key="1">
    <citation type="journal article" date="2021" name="PeerJ">
        <title>Extensive microbial diversity within the chicken gut microbiome revealed by metagenomics and culture.</title>
        <authorList>
            <person name="Gilroy R."/>
            <person name="Ravi A."/>
            <person name="Getino M."/>
            <person name="Pursley I."/>
            <person name="Horton D.L."/>
            <person name="Alikhan N.F."/>
            <person name="Baker D."/>
            <person name="Gharbi K."/>
            <person name="Hall N."/>
            <person name="Watson M."/>
            <person name="Adriaenssens E.M."/>
            <person name="Foster-Nyarko E."/>
            <person name="Jarju S."/>
            <person name="Secka A."/>
            <person name="Antonio M."/>
            <person name="Oren A."/>
            <person name="Chaudhuri R.R."/>
            <person name="La Ragione R."/>
            <person name="Hildebrand F."/>
            <person name="Pallen M.J."/>
        </authorList>
    </citation>
    <scope>NUCLEOTIDE SEQUENCE</scope>
    <source>
        <strain evidence="2">ChiSjej1B19-5720</strain>
    </source>
</reference>
<evidence type="ECO:0000259" key="1">
    <source>
        <dbReference type="Pfam" id="PF19587"/>
    </source>
</evidence>
<protein>
    <submittedName>
        <fullName evidence="2">SAM-dependent methyltransferase</fullName>
    </submittedName>
</protein>
<dbReference type="GO" id="GO:0008168">
    <property type="term" value="F:methyltransferase activity"/>
    <property type="evidence" value="ECO:0007669"/>
    <property type="project" value="UniProtKB-KW"/>
</dbReference>
<dbReference type="Proteomes" id="UP000823842">
    <property type="component" value="Unassembled WGS sequence"/>
</dbReference>
<keyword evidence="2" id="KW-0808">Transferase</keyword>
<gene>
    <name evidence="2" type="ORF">IAA06_16460</name>
</gene>
<dbReference type="SUPFAM" id="SSF53335">
    <property type="entry name" value="S-adenosyl-L-methionine-dependent methyltransferases"/>
    <property type="match status" value="1"/>
</dbReference>
<evidence type="ECO:0000313" key="2">
    <source>
        <dbReference type="EMBL" id="HJB30367.1"/>
    </source>
</evidence>
<proteinExistence type="predicted"/>
<dbReference type="EMBL" id="DWYZ01000315">
    <property type="protein sequence ID" value="HJB30367.1"/>
    <property type="molecule type" value="Genomic_DNA"/>
</dbReference>
<dbReference type="PRINTS" id="PR00507">
    <property type="entry name" value="N12N6MTFRASE"/>
</dbReference>
<feature type="domain" description="DUF6094" evidence="1">
    <location>
        <begin position="13"/>
        <end position="200"/>
    </location>
</feature>
<comment type="caution">
    <text evidence="2">The sequence shown here is derived from an EMBL/GenBank/DDBJ whole genome shotgun (WGS) entry which is preliminary data.</text>
</comment>
<sequence>MNQLRKQSTFYQKMAAQAKLSAYYTDQEHCQSIAELLEFPEEAEVCVLEPAIGDAEAVRTVTGREKNKNIHIFGVELNSETAEAVLSADGVEECIWGDFLTDVLIGQGDFSFCFSNPPYGEIDGCRLEVRFIKKIIPCLADGAVMVYVIPDYVAKEERFLEEWCEAFHTEKMFRFRDKEYKKWKQVVIIGRRTKESCTSEKNLLKGQFSTSGILQELPMHFSGKKVPVYPSNRKDITEFTAKHFNEERIRKGLAGSPLEKMVLERIIPKPFISDQLNRPPIMPNQGQLYLMAVAGAGQGMVGSSANRDLHLQRGIVKKAEDNNVYEENGQMYLSVQHYTKIIFNILENDGTRHQL</sequence>
<dbReference type="InterPro" id="IPR046076">
    <property type="entry name" value="DUF6094"/>
</dbReference>
<keyword evidence="2" id="KW-0489">Methyltransferase</keyword>
<dbReference type="AlphaFoldDB" id="A0A9D2LW08"/>
<dbReference type="GO" id="GO:0032259">
    <property type="term" value="P:methylation"/>
    <property type="evidence" value="ECO:0007669"/>
    <property type="project" value="UniProtKB-KW"/>
</dbReference>
<accession>A0A9D2LW08</accession>
<dbReference type="CDD" id="cd02440">
    <property type="entry name" value="AdoMet_MTases"/>
    <property type="match status" value="1"/>
</dbReference>
<organism evidence="2 3">
    <name type="scientific">Candidatus Blautia faecavium</name>
    <dbReference type="NCBI Taxonomy" id="2838487"/>
    <lineage>
        <taxon>Bacteria</taxon>
        <taxon>Bacillati</taxon>
        <taxon>Bacillota</taxon>
        <taxon>Clostridia</taxon>
        <taxon>Lachnospirales</taxon>
        <taxon>Lachnospiraceae</taxon>
        <taxon>Blautia</taxon>
    </lineage>
</organism>
<dbReference type="Gene3D" id="3.40.50.150">
    <property type="entry name" value="Vaccinia Virus protein VP39"/>
    <property type="match status" value="1"/>
</dbReference>